<keyword evidence="1" id="KW-0812">Transmembrane</keyword>
<dbReference type="EMBL" id="JAACJM010000164">
    <property type="protein sequence ID" value="KAF5341437.1"/>
    <property type="molecule type" value="Genomic_DNA"/>
</dbReference>
<evidence type="ECO:0000256" key="1">
    <source>
        <dbReference type="SAM" id="Phobius"/>
    </source>
</evidence>
<feature type="transmembrane region" description="Helical" evidence="1">
    <location>
        <begin position="172"/>
        <end position="197"/>
    </location>
</feature>
<feature type="transmembrane region" description="Helical" evidence="1">
    <location>
        <begin position="204"/>
        <end position="226"/>
    </location>
</feature>
<dbReference type="OrthoDB" id="3225366at2759"/>
<feature type="transmembrane region" description="Helical" evidence="1">
    <location>
        <begin position="103"/>
        <end position="126"/>
    </location>
</feature>
<keyword evidence="1" id="KW-1133">Transmembrane helix</keyword>
<keyword evidence="3" id="KW-1185">Reference proteome</keyword>
<organism evidence="2 3">
    <name type="scientific">Tetrapyrgos nigripes</name>
    <dbReference type="NCBI Taxonomy" id="182062"/>
    <lineage>
        <taxon>Eukaryota</taxon>
        <taxon>Fungi</taxon>
        <taxon>Dikarya</taxon>
        <taxon>Basidiomycota</taxon>
        <taxon>Agaricomycotina</taxon>
        <taxon>Agaricomycetes</taxon>
        <taxon>Agaricomycetidae</taxon>
        <taxon>Agaricales</taxon>
        <taxon>Marasmiineae</taxon>
        <taxon>Marasmiaceae</taxon>
        <taxon>Tetrapyrgos</taxon>
    </lineage>
</organism>
<protein>
    <submittedName>
        <fullName evidence="2">Uncharacterized protein</fullName>
    </submittedName>
</protein>
<name>A0A8H5CIX9_9AGAR</name>
<comment type="caution">
    <text evidence="2">The sequence shown here is derived from an EMBL/GenBank/DDBJ whole genome shotgun (WGS) entry which is preliminary data.</text>
</comment>
<keyword evidence="1" id="KW-0472">Membrane</keyword>
<gene>
    <name evidence="2" type="ORF">D9758_014745</name>
</gene>
<evidence type="ECO:0000313" key="3">
    <source>
        <dbReference type="Proteomes" id="UP000559256"/>
    </source>
</evidence>
<accession>A0A8H5CIX9</accession>
<dbReference type="Proteomes" id="UP000559256">
    <property type="component" value="Unassembled WGS sequence"/>
</dbReference>
<dbReference type="AlphaFoldDB" id="A0A8H5CIX9"/>
<proteinExistence type="predicted"/>
<evidence type="ECO:0000313" key="2">
    <source>
        <dbReference type="EMBL" id="KAF5341437.1"/>
    </source>
</evidence>
<reference evidence="2 3" key="1">
    <citation type="journal article" date="2020" name="ISME J.">
        <title>Uncovering the hidden diversity of litter-decomposition mechanisms in mushroom-forming fungi.</title>
        <authorList>
            <person name="Floudas D."/>
            <person name="Bentzer J."/>
            <person name="Ahren D."/>
            <person name="Johansson T."/>
            <person name="Persson P."/>
            <person name="Tunlid A."/>
        </authorList>
    </citation>
    <scope>NUCLEOTIDE SEQUENCE [LARGE SCALE GENOMIC DNA]</scope>
    <source>
        <strain evidence="2 3">CBS 291.85</strain>
    </source>
</reference>
<sequence length="227" mass="25242">MDSSPSDTRLSADTTRSDTCRRCLSPGTDTDSTISVDSVSNCDLEKNQPNLHYELPPFVKSLKEGWHTSLQAAAVVSTLFAQTAAQFLGTVKTTPIPDTASQTALLIFSYGGIIFGYSATISSLFLNARIASLPVLAKFTKGSDRDKMPQLETQPIRTVMTWCHVGWKFEYLFWHFLISLVLGTLCNILQVFVFVCVIEWPTSIAIPVAMGIVVMWCLIFFVFVPWR</sequence>